<dbReference type="InterPro" id="IPR038575">
    <property type="entry name" value="E6_sf"/>
</dbReference>
<dbReference type="GO" id="GO:0003677">
    <property type="term" value="F:DNA binding"/>
    <property type="evidence" value="ECO:0007669"/>
    <property type="project" value="UniProtKB-UniRule"/>
</dbReference>
<dbReference type="Pfam" id="PF00518">
    <property type="entry name" value="E6"/>
    <property type="match status" value="1"/>
</dbReference>
<evidence type="ECO:0000256" key="8">
    <source>
        <dbReference type="ARBA" id="ARBA00022833"/>
    </source>
</evidence>
<organism evidence="18 19">
    <name type="scientific">Canis familiaris papillomavirus 5</name>
    <dbReference type="NCBI Taxonomy" id="658422"/>
    <lineage>
        <taxon>Viruses</taxon>
        <taxon>Monodnaviria</taxon>
        <taxon>Shotokuvirae</taxon>
        <taxon>Cossaviricota</taxon>
        <taxon>Papovaviricetes</taxon>
        <taxon>Zurhausenvirales</taxon>
        <taxon>Papillomaviridae</taxon>
        <taxon>Firstpapillomavirinae</taxon>
        <taxon>Chipapillomavirus</taxon>
        <taxon>Chipapillomavirus 1</taxon>
    </lineage>
</organism>
<dbReference type="GO" id="GO:0039648">
    <property type="term" value="P:symbiont-mediated perturbation of host ubiquitin-like protein modification"/>
    <property type="evidence" value="ECO:0007669"/>
    <property type="project" value="UniProtKB-UniRule"/>
</dbReference>
<evidence type="ECO:0000313" key="19">
    <source>
        <dbReference type="Proteomes" id="UP000102477"/>
    </source>
</evidence>
<keyword evidence="14 16" id="KW-0899">Viral immunoevasion</keyword>
<keyword evidence="12 16" id="KW-0804">Transcription</keyword>
<keyword evidence="15 16" id="KW-1119">Modulation of host cell apoptosis by virus</keyword>
<evidence type="ECO:0000256" key="9">
    <source>
        <dbReference type="ARBA" id="ARBA00023015"/>
    </source>
</evidence>
<dbReference type="SUPFAM" id="SSF161229">
    <property type="entry name" value="E6 C-terminal domain-like"/>
    <property type="match status" value="2"/>
</dbReference>
<evidence type="ECO:0000256" key="16">
    <source>
        <dbReference type="HAMAP-Rule" id="MF_04006"/>
    </source>
</evidence>
<dbReference type="HAMAP" id="MF_04006">
    <property type="entry name" value="HPV_E6"/>
    <property type="match status" value="1"/>
</dbReference>
<evidence type="ECO:0000256" key="11">
    <source>
        <dbReference type="ARBA" id="ARBA00023159"/>
    </source>
</evidence>
<dbReference type="GO" id="GO:0052150">
    <property type="term" value="P:symbiont-mediated perturbation of host apoptosis"/>
    <property type="evidence" value="ECO:0007669"/>
    <property type="project" value="UniProtKB-KW"/>
</dbReference>
<keyword evidence="9 16" id="KW-0805">Transcription regulation</keyword>
<evidence type="ECO:0000256" key="6">
    <source>
        <dbReference type="ARBA" id="ARBA00022723"/>
    </source>
</evidence>
<keyword evidence="2 16" id="KW-0244">Early protein</keyword>
<dbReference type="GO" id="GO:0042025">
    <property type="term" value="C:host cell nucleus"/>
    <property type="evidence" value="ECO:0007669"/>
    <property type="project" value="UniProtKB-SubCell"/>
</dbReference>
<keyword evidence="5 16" id="KW-1090">Inhibition of host innate immune response by virus</keyword>
<evidence type="ECO:0000256" key="12">
    <source>
        <dbReference type="ARBA" id="ARBA00023163"/>
    </source>
</evidence>
<evidence type="ECO:0000256" key="13">
    <source>
        <dbReference type="ARBA" id="ARBA00023200"/>
    </source>
</evidence>
<dbReference type="InterPro" id="IPR001334">
    <property type="entry name" value="E6"/>
</dbReference>
<comment type="similarity">
    <text evidence="1 16 17">Belongs to the papillomaviridae E6 protein family.</text>
</comment>
<comment type="caution">
    <text evidence="16">Lacks conserved residue(s) required for the propagation of feature annotation.</text>
</comment>
<accession>C8YJK5</accession>
<keyword evidence="4 16" id="KW-0945">Host-virus interaction</keyword>
<comment type="subunit">
    <text evidence="16">Forms homodimers. Interacts with ubiquitin-protein ligase UBE3A/E6-AP; this interaction stimulates UBE3A ubiquitin activity. Interacts with host BAK1.</text>
</comment>
<evidence type="ECO:0000256" key="1">
    <source>
        <dbReference type="ARBA" id="ARBA00006346"/>
    </source>
</evidence>
<comment type="function">
    <text evidence="16">Plays a major role in the induction and maintenance of cellular transformation. E6 associates with host UBE3A/E6-AP ubiquitin-protein ligase and modulates its activity. Protects host keratinocytes from apoptosis by mediating the degradation of host BAK1. May also inhibit host immune response.</text>
</comment>
<comment type="subcellular location">
    <subcellularLocation>
        <location evidence="16 17">Host cytoplasm</location>
    </subcellularLocation>
    <subcellularLocation>
        <location evidence="16 17">Host nucleus</location>
    </subcellularLocation>
</comment>
<gene>
    <name evidence="16" type="primary">E6</name>
</gene>
<sequence length="152" mass="17927">MERPWSLAGLSLRSGVPFCHLHVPCVFCGIPLDYEDRVAFDYKAFQVTWKNGQPHGFCTRCSRNLAQHEVGFFTQEELTYKEFVQRLGAGFYYVPVRCTICYGLVTATQKIEALYRRQTFKKVRGRWRTPCNNCAQSDNNDWERRYFERYSP</sequence>
<keyword evidence="11 16" id="KW-0010">Activator</keyword>
<evidence type="ECO:0000256" key="5">
    <source>
        <dbReference type="ARBA" id="ARBA00022632"/>
    </source>
</evidence>
<keyword evidence="6 16" id="KW-0479">Metal-binding</keyword>
<dbReference type="GO" id="GO:0008270">
    <property type="term" value="F:zinc ion binding"/>
    <property type="evidence" value="ECO:0007669"/>
    <property type="project" value="UniProtKB-KW"/>
</dbReference>
<evidence type="ECO:0000256" key="7">
    <source>
        <dbReference type="ARBA" id="ARBA00022771"/>
    </source>
</evidence>
<dbReference type="Proteomes" id="UP000102477">
    <property type="component" value="Segment"/>
</dbReference>
<protein>
    <recommendedName>
        <fullName evidence="16 17">Protein E6</fullName>
    </recommendedName>
</protein>
<evidence type="ECO:0000256" key="15">
    <source>
        <dbReference type="ARBA" id="ARBA00023323"/>
    </source>
</evidence>
<keyword evidence="13 16" id="KW-1035">Host cytoplasm</keyword>
<dbReference type="GO" id="GO:0006355">
    <property type="term" value="P:regulation of DNA-templated transcription"/>
    <property type="evidence" value="ECO:0007669"/>
    <property type="project" value="UniProtKB-UniRule"/>
</dbReference>
<evidence type="ECO:0000256" key="10">
    <source>
        <dbReference type="ARBA" id="ARBA00023125"/>
    </source>
</evidence>
<evidence type="ECO:0000256" key="3">
    <source>
        <dbReference type="ARBA" id="ARBA00022562"/>
    </source>
</evidence>
<evidence type="ECO:0000313" key="18">
    <source>
        <dbReference type="EMBL" id="ACU27450.1"/>
    </source>
</evidence>
<dbReference type="GO" id="GO:0006351">
    <property type="term" value="P:DNA-templated transcription"/>
    <property type="evidence" value="ECO:0007669"/>
    <property type="project" value="UniProtKB-UniRule"/>
</dbReference>
<keyword evidence="8 16" id="KW-0862">Zinc</keyword>
<name>C8YJK5_9PAPI</name>
<keyword evidence="10 16" id="KW-0238">DNA-binding</keyword>
<evidence type="ECO:0000256" key="14">
    <source>
        <dbReference type="ARBA" id="ARBA00023280"/>
    </source>
</evidence>
<dbReference type="Gene3D" id="3.30.240.40">
    <property type="entry name" value="E6 early regulatory protein"/>
    <property type="match status" value="2"/>
</dbReference>
<keyword evidence="3 16" id="KW-1048">Host nucleus</keyword>
<dbReference type="EMBL" id="FJ492743">
    <property type="protein sequence ID" value="ACU27450.1"/>
    <property type="molecule type" value="Genomic_DNA"/>
</dbReference>
<dbReference type="GO" id="GO:0030430">
    <property type="term" value="C:host cell cytoplasm"/>
    <property type="evidence" value="ECO:0007669"/>
    <property type="project" value="UniProtKB-SubCell"/>
</dbReference>
<feature type="zinc finger region" evidence="16">
    <location>
        <begin position="98"/>
        <end position="134"/>
    </location>
</feature>
<proteinExistence type="inferred from homology"/>
<reference evidence="18 19" key="1">
    <citation type="journal article" date="2009" name="J. Gen. Virol.">
        <title>Three novel canine papillomaviruses support taxonomic clade formation.</title>
        <authorList>
            <person name="Lange C.E."/>
            <person name="Tobler K."/>
            <person name="Ackermann M."/>
            <person name="Panakova L."/>
            <person name="Thoday K.L."/>
            <person name="Favrot C."/>
        </authorList>
    </citation>
    <scope>NUCLEOTIDE SEQUENCE [LARGE SCALE GENOMIC DNA]</scope>
    <source>
        <strain evidence="18">Birkenfeld</strain>
    </source>
</reference>
<keyword evidence="7 16" id="KW-0863">Zinc-finger</keyword>
<evidence type="ECO:0000256" key="4">
    <source>
        <dbReference type="ARBA" id="ARBA00022581"/>
    </source>
</evidence>
<evidence type="ECO:0000256" key="2">
    <source>
        <dbReference type="ARBA" id="ARBA00022518"/>
    </source>
</evidence>
<evidence type="ECO:0000256" key="17">
    <source>
        <dbReference type="RuleBase" id="RU363123"/>
    </source>
</evidence>
<feature type="zinc finger region" evidence="16">
    <location>
        <begin position="25"/>
        <end position="61"/>
    </location>
</feature>
<dbReference type="GO" id="GO:0039502">
    <property type="term" value="P:symbiont-mediated suppression of host type I interferon-mediated signaling pathway"/>
    <property type="evidence" value="ECO:0007669"/>
    <property type="project" value="UniProtKB-UniRule"/>
</dbReference>
<dbReference type="GO" id="GO:0052170">
    <property type="term" value="P:symbiont-mediated suppression of host innate immune response"/>
    <property type="evidence" value="ECO:0007669"/>
    <property type="project" value="UniProtKB-KW"/>
</dbReference>